<evidence type="ECO:0000256" key="1">
    <source>
        <dbReference type="ARBA" id="ARBA00022801"/>
    </source>
</evidence>
<reference evidence="3 4" key="1">
    <citation type="submission" date="2017-01" db="EMBL/GenBank/DDBJ databases">
        <title>Novel large sulfur bacteria in the metagenomes of groundwater-fed chemosynthetic microbial mats in the Lake Huron basin.</title>
        <authorList>
            <person name="Sharrar A.M."/>
            <person name="Flood B.E."/>
            <person name="Bailey J.V."/>
            <person name="Jones D.S."/>
            <person name="Biddanda B."/>
            <person name="Ruberg S.A."/>
            <person name="Marcus D.N."/>
            <person name="Dick G.J."/>
        </authorList>
    </citation>
    <scope>NUCLEOTIDE SEQUENCE [LARGE SCALE GENOMIC DNA]</scope>
    <source>
        <strain evidence="3">A7</strain>
    </source>
</reference>
<dbReference type="PRINTS" id="PR00111">
    <property type="entry name" value="ABHYDROLASE"/>
</dbReference>
<dbReference type="Gene3D" id="3.40.50.1820">
    <property type="entry name" value="alpha/beta hydrolase"/>
    <property type="match status" value="1"/>
</dbReference>
<dbReference type="EMBL" id="MTEI01000005">
    <property type="protein sequence ID" value="OQW88077.1"/>
    <property type="molecule type" value="Genomic_DNA"/>
</dbReference>
<accession>A0A1W9KUA5</accession>
<dbReference type="GO" id="GO:0016787">
    <property type="term" value="F:hydrolase activity"/>
    <property type="evidence" value="ECO:0007669"/>
    <property type="project" value="UniProtKB-KW"/>
</dbReference>
<evidence type="ECO:0000313" key="3">
    <source>
        <dbReference type="EMBL" id="OQW88077.1"/>
    </source>
</evidence>
<feature type="domain" description="AB hydrolase-1" evidence="2">
    <location>
        <begin position="32"/>
        <end position="152"/>
    </location>
</feature>
<evidence type="ECO:0000259" key="2">
    <source>
        <dbReference type="Pfam" id="PF00561"/>
    </source>
</evidence>
<dbReference type="InterPro" id="IPR000639">
    <property type="entry name" value="Epox_hydrolase-like"/>
</dbReference>
<dbReference type="SUPFAM" id="SSF53474">
    <property type="entry name" value="alpha/beta-Hydrolases"/>
    <property type="match status" value="1"/>
</dbReference>
<dbReference type="Proteomes" id="UP000192505">
    <property type="component" value="Unassembled WGS sequence"/>
</dbReference>
<dbReference type="PANTHER" id="PTHR43329">
    <property type="entry name" value="EPOXIDE HYDROLASE"/>
    <property type="match status" value="1"/>
</dbReference>
<evidence type="ECO:0000313" key="4">
    <source>
        <dbReference type="Proteomes" id="UP000192505"/>
    </source>
</evidence>
<keyword evidence="1 3" id="KW-0378">Hydrolase</keyword>
<proteinExistence type="predicted"/>
<comment type="caution">
    <text evidence="3">The sequence shown here is derived from an EMBL/GenBank/DDBJ whole genome shotgun (WGS) entry which is preliminary data.</text>
</comment>
<name>A0A1W9KUA5_9BURK</name>
<protein>
    <submittedName>
        <fullName evidence="3">Alpha/beta hydrolase</fullName>
    </submittedName>
</protein>
<organism evidence="3 4">
    <name type="scientific">Rhodoferax ferrireducens</name>
    <dbReference type="NCBI Taxonomy" id="192843"/>
    <lineage>
        <taxon>Bacteria</taxon>
        <taxon>Pseudomonadati</taxon>
        <taxon>Pseudomonadota</taxon>
        <taxon>Betaproteobacteria</taxon>
        <taxon>Burkholderiales</taxon>
        <taxon>Comamonadaceae</taxon>
        <taxon>Rhodoferax</taxon>
    </lineage>
</organism>
<dbReference type="InterPro" id="IPR029058">
    <property type="entry name" value="AB_hydrolase_fold"/>
</dbReference>
<gene>
    <name evidence="3" type="ORF">BWK72_10025</name>
</gene>
<dbReference type="InterPro" id="IPR000073">
    <property type="entry name" value="AB_hydrolase_1"/>
</dbReference>
<dbReference type="Pfam" id="PF00561">
    <property type="entry name" value="Abhydrolase_1"/>
    <property type="match status" value="1"/>
</dbReference>
<dbReference type="PRINTS" id="PR00412">
    <property type="entry name" value="EPOXHYDRLASE"/>
</dbReference>
<dbReference type="AlphaFoldDB" id="A0A1W9KUA5"/>
<sequence length="323" mass="35711">MNWFEDFETRHFDVNGTTIFARVSHGAVGHRPTLLLLHGFPQSHVMWHRVAQKLVNHFYLVMPDLRGYGDSGKPPDSDKHSNYSKHSMGQDMIAIMDALGVGQFGLVGHDRGGRVAHRMALDHPARVNKLCLIDIAPTLDMYDGNWGHSADSPDGAAPASAGVANRYFQFAQAYYHWFHLIQPAPLPEQMIGATPAAALAYLHHKLGGWGTGGMGHIEPAALAEYERCFIQPETIHAMCEDYRASASIDLEHDRASRAAGQKIACDTRVLWGERGVVHRLFDPLALWREQCARQVTGTTLSAGHFIPEELPTETAGELLTSFS</sequence>